<dbReference type="EMBL" id="VJMJ01000361">
    <property type="protein sequence ID" value="KAF0721852.1"/>
    <property type="molecule type" value="Genomic_DNA"/>
</dbReference>
<dbReference type="Proteomes" id="UP000481153">
    <property type="component" value="Unassembled WGS sequence"/>
</dbReference>
<comment type="caution">
    <text evidence="1">The sequence shown here is derived from an EMBL/GenBank/DDBJ whole genome shotgun (WGS) entry which is preliminary data.</text>
</comment>
<gene>
    <name evidence="1" type="ORF">Ae201684_018839</name>
</gene>
<dbReference type="VEuPathDB" id="FungiDB:AeMF1_021528"/>
<reference evidence="1 2" key="1">
    <citation type="submission" date="2019-07" db="EMBL/GenBank/DDBJ databases">
        <title>Genomics analysis of Aphanomyces spp. identifies a new class of oomycete effector associated with host adaptation.</title>
        <authorList>
            <person name="Gaulin E."/>
        </authorList>
    </citation>
    <scope>NUCLEOTIDE SEQUENCE [LARGE SCALE GENOMIC DNA]</scope>
    <source>
        <strain evidence="1 2">ATCC 201684</strain>
    </source>
</reference>
<protein>
    <submittedName>
        <fullName evidence="1">Uncharacterized protein</fullName>
    </submittedName>
</protein>
<name>A0A6G0W4F7_9STRA</name>
<accession>A0A6G0W4F7</accession>
<organism evidence="1 2">
    <name type="scientific">Aphanomyces euteiches</name>
    <dbReference type="NCBI Taxonomy" id="100861"/>
    <lineage>
        <taxon>Eukaryota</taxon>
        <taxon>Sar</taxon>
        <taxon>Stramenopiles</taxon>
        <taxon>Oomycota</taxon>
        <taxon>Saprolegniomycetes</taxon>
        <taxon>Saprolegniales</taxon>
        <taxon>Verrucalvaceae</taxon>
        <taxon>Aphanomyces</taxon>
    </lineage>
</organism>
<sequence>MFFSFPLFLSRVHIECIMAITLSFIHRFIKREKKDTKQPLKTRALASSKCYPLPIPLPICCQERHANRDTEAPEPAVFYKIIHKRELRREASIVGGVRVPFYPVHIACQRVLRKKAAVLETIAESDGPMCDACRAHHLSLRPACVSITV</sequence>
<proteinExistence type="predicted"/>
<evidence type="ECO:0000313" key="2">
    <source>
        <dbReference type="Proteomes" id="UP000481153"/>
    </source>
</evidence>
<dbReference type="AlphaFoldDB" id="A0A6G0W4F7"/>
<keyword evidence="2" id="KW-1185">Reference proteome</keyword>
<evidence type="ECO:0000313" key="1">
    <source>
        <dbReference type="EMBL" id="KAF0721852.1"/>
    </source>
</evidence>